<dbReference type="EC" id="2.1.1.63" evidence="3"/>
<dbReference type="SUPFAM" id="SSF53155">
    <property type="entry name" value="Methylated DNA-protein cysteine methyltransferase domain"/>
    <property type="match status" value="1"/>
</dbReference>
<dbReference type="GO" id="GO:0006281">
    <property type="term" value="P:DNA repair"/>
    <property type="evidence" value="ECO:0007669"/>
    <property type="project" value="UniProtKB-KW"/>
</dbReference>
<dbReference type="InterPro" id="IPR014048">
    <property type="entry name" value="MethylDNA_cys_MeTrfase_DNA-bd"/>
</dbReference>
<keyword evidence="6" id="KW-0227">DNA damage</keyword>
<keyword evidence="7" id="KW-0234">DNA repair</keyword>
<comment type="catalytic activity">
    <reaction evidence="8">
        <text>a 6-O-methyl-2'-deoxyguanosine in DNA + L-cysteinyl-[protein] = S-methyl-L-cysteinyl-[protein] + a 2'-deoxyguanosine in DNA</text>
        <dbReference type="Rhea" id="RHEA:24000"/>
        <dbReference type="Rhea" id="RHEA-COMP:10131"/>
        <dbReference type="Rhea" id="RHEA-COMP:10132"/>
        <dbReference type="Rhea" id="RHEA-COMP:11367"/>
        <dbReference type="Rhea" id="RHEA-COMP:11368"/>
        <dbReference type="ChEBI" id="CHEBI:29950"/>
        <dbReference type="ChEBI" id="CHEBI:82612"/>
        <dbReference type="ChEBI" id="CHEBI:85445"/>
        <dbReference type="ChEBI" id="CHEBI:85448"/>
        <dbReference type="EC" id="2.1.1.63"/>
    </reaction>
</comment>
<organism evidence="10">
    <name type="scientific">hydrothermal vent metagenome</name>
    <dbReference type="NCBI Taxonomy" id="652676"/>
    <lineage>
        <taxon>unclassified sequences</taxon>
        <taxon>metagenomes</taxon>
        <taxon>ecological metagenomes</taxon>
    </lineage>
</organism>
<gene>
    <name evidence="10" type="ORF">MNBD_GAMMA19-1616</name>
</gene>
<evidence type="ECO:0000256" key="4">
    <source>
        <dbReference type="ARBA" id="ARBA00022603"/>
    </source>
</evidence>
<dbReference type="InterPro" id="IPR036388">
    <property type="entry name" value="WH-like_DNA-bd_sf"/>
</dbReference>
<sequence length="171" mass="18458">MKPAADSADAIVPFMLTGQALSLAIYTTGHDHDAALCGIDFLFGQTVTQAPRTALAENVVHQLQRYLDDPHWSFDLPLHMQGTKFQRRLWSVLCDVPSGNTATYGQLVKRLGMKGGAQAVGQACRRNPVPVVVPCHRILSQSGMGGYAGETTGEKLCLKQALLKHEGFVGV</sequence>
<dbReference type="Gene3D" id="1.10.10.10">
    <property type="entry name" value="Winged helix-like DNA-binding domain superfamily/Winged helix DNA-binding domain"/>
    <property type="match status" value="1"/>
</dbReference>
<evidence type="ECO:0000256" key="3">
    <source>
        <dbReference type="ARBA" id="ARBA00011918"/>
    </source>
</evidence>
<evidence type="ECO:0000259" key="9">
    <source>
        <dbReference type="Pfam" id="PF01035"/>
    </source>
</evidence>
<dbReference type="CDD" id="cd06445">
    <property type="entry name" value="ATase"/>
    <property type="match status" value="1"/>
</dbReference>
<dbReference type="SUPFAM" id="SSF46767">
    <property type="entry name" value="Methylated DNA-protein cysteine methyltransferase, C-terminal domain"/>
    <property type="match status" value="1"/>
</dbReference>
<evidence type="ECO:0000313" key="10">
    <source>
        <dbReference type="EMBL" id="VAX00283.1"/>
    </source>
</evidence>
<keyword evidence="4 10" id="KW-0489">Methyltransferase</keyword>
<dbReference type="EMBL" id="UOFV01000205">
    <property type="protein sequence ID" value="VAX00283.1"/>
    <property type="molecule type" value="Genomic_DNA"/>
</dbReference>
<dbReference type="FunFam" id="1.10.10.10:FF:000214">
    <property type="entry name" value="Methylated-DNA--protein-cysteine methyltransferase"/>
    <property type="match status" value="1"/>
</dbReference>
<keyword evidence="5 10" id="KW-0808">Transferase</keyword>
<name>A0A3B1AJT7_9ZZZZ</name>
<dbReference type="InterPro" id="IPR036217">
    <property type="entry name" value="MethylDNA_cys_MeTrfase_DNAb"/>
</dbReference>
<reference evidence="10" key="1">
    <citation type="submission" date="2018-06" db="EMBL/GenBank/DDBJ databases">
        <authorList>
            <person name="Zhirakovskaya E."/>
        </authorList>
    </citation>
    <scope>NUCLEOTIDE SEQUENCE</scope>
</reference>
<dbReference type="InterPro" id="IPR036631">
    <property type="entry name" value="MGMT_N_sf"/>
</dbReference>
<dbReference type="AlphaFoldDB" id="A0A3B1AJT7"/>
<evidence type="ECO:0000256" key="7">
    <source>
        <dbReference type="ARBA" id="ARBA00023204"/>
    </source>
</evidence>
<evidence type="ECO:0000256" key="2">
    <source>
        <dbReference type="ARBA" id="ARBA00008711"/>
    </source>
</evidence>
<dbReference type="PANTHER" id="PTHR10815">
    <property type="entry name" value="METHYLATED-DNA--PROTEIN-CYSTEINE METHYLTRANSFERASE"/>
    <property type="match status" value="1"/>
</dbReference>
<dbReference type="Pfam" id="PF01035">
    <property type="entry name" value="DNA_binding_1"/>
    <property type="match status" value="1"/>
</dbReference>
<proteinExistence type="inferred from homology"/>
<comment type="similarity">
    <text evidence="2">Belongs to the MGMT family.</text>
</comment>
<evidence type="ECO:0000256" key="1">
    <source>
        <dbReference type="ARBA" id="ARBA00001286"/>
    </source>
</evidence>
<dbReference type="InterPro" id="IPR001497">
    <property type="entry name" value="MethylDNA_cys_MeTrfase_AS"/>
</dbReference>
<dbReference type="NCBIfam" id="TIGR00589">
    <property type="entry name" value="ogt"/>
    <property type="match status" value="1"/>
</dbReference>
<dbReference type="PANTHER" id="PTHR10815:SF13">
    <property type="entry name" value="METHYLATED-DNA--PROTEIN-CYSTEINE METHYLTRANSFERASE"/>
    <property type="match status" value="1"/>
</dbReference>
<evidence type="ECO:0000256" key="5">
    <source>
        <dbReference type="ARBA" id="ARBA00022679"/>
    </source>
</evidence>
<evidence type="ECO:0000256" key="8">
    <source>
        <dbReference type="ARBA" id="ARBA00049348"/>
    </source>
</evidence>
<dbReference type="GO" id="GO:0032259">
    <property type="term" value="P:methylation"/>
    <property type="evidence" value="ECO:0007669"/>
    <property type="project" value="UniProtKB-KW"/>
</dbReference>
<dbReference type="PROSITE" id="PS00374">
    <property type="entry name" value="MGMT"/>
    <property type="match status" value="1"/>
</dbReference>
<accession>A0A3B1AJT7</accession>
<evidence type="ECO:0000256" key="6">
    <source>
        <dbReference type="ARBA" id="ARBA00022763"/>
    </source>
</evidence>
<protein>
    <recommendedName>
        <fullName evidence="3">methylated-DNA--[protein]-cysteine S-methyltransferase</fullName>
        <ecNumber evidence="3">2.1.1.63</ecNumber>
    </recommendedName>
</protein>
<comment type="catalytic activity">
    <reaction evidence="1">
        <text>a 4-O-methyl-thymidine in DNA + L-cysteinyl-[protein] = a thymidine in DNA + S-methyl-L-cysteinyl-[protein]</text>
        <dbReference type="Rhea" id="RHEA:53428"/>
        <dbReference type="Rhea" id="RHEA-COMP:10131"/>
        <dbReference type="Rhea" id="RHEA-COMP:10132"/>
        <dbReference type="Rhea" id="RHEA-COMP:13555"/>
        <dbReference type="Rhea" id="RHEA-COMP:13556"/>
        <dbReference type="ChEBI" id="CHEBI:29950"/>
        <dbReference type="ChEBI" id="CHEBI:82612"/>
        <dbReference type="ChEBI" id="CHEBI:137386"/>
        <dbReference type="ChEBI" id="CHEBI:137387"/>
        <dbReference type="EC" id="2.1.1.63"/>
    </reaction>
</comment>
<feature type="domain" description="Methylated-DNA-[protein]-cysteine S-methyltransferase DNA binding" evidence="9">
    <location>
        <begin position="84"/>
        <end position="167"/>
    </location>
</feature>
<dbReference type="GO" id="GO:0003908">
    <property type="term" value="F:methylated-DNA-[protein]-cysteine S-methyltransferase activity"/>
    <property type="evidence" value="ECO:0007669"/>
    <property type="project" value="UniProtKB-EC"/>
</dbReference>